<dbReference type="Gene3D" id="3.20.20.450">
    <property type="entry name" value="EAL domain"/>
    <property type="match status" value="1"/>
</dbReference>
<dbReference type="Proteomes" id="UP000298438">
    <property type="component" value="Unassembled WGS sequence"/>
</dbReference>
<dbReference type="OrthoDB" id="8759705at2"/>
<feature type="region of interest" description="Disordered" evidence="1">
    <location>
        <begin position="21"/>
        <end position="180"/>
    </location>
</feature>
<feature type="compositionally biased region" description="Basic and acidic residues" evidence="1">
    <location>
        <begin position="81"/>
        <end position="101"/>
    </location>
</feature>
<sequence length="328" mass="34949">MARMRDRIAIAVLCLVAAGSAMAQQEGKVASHKEQAELAQPPGTPSVQPRAPQQGPQAQRPAAKDAELRYGPSLYDSAPRTQRDAARADETDQTPRTEDAGNKQGAAQGPDAGKPGVKQDEQTQGVKKQDQKKPDQKKPVARRRSTTQDIATMPPPPPLHPAAPIAPLPPTPHAPIPSAPMPASCGPAGCLTPSGQHLNQGIGTALIAAKMHSLRALGVRFSLDDFGTGYATLSYLKKLPFDELKIDRSFVRDLLDDVNDAALVRGIVGVAAALQLEVIAEGVETEAQRRYLEEMGCARYQGYLIGRPAPPAEFDQPQAVAQARPARL</sequence>
<comment type="caution">
    <text evidence="4">The sequence shown here is derived from an EMBL/GenBank/DDBJ whole genome shotgun (WGS) entry which is preliminary data.</text>
</comment>
<dbReference type="PROSITE" id="PS50883">
    <property type="entry name" value="EAL"/>
    <property type="match status" value="1"/>
</dbReference>
<keyword evidence="5" id="KW-1185">Reference proteome</keyword>
<evidence type="ECO:0000256" key="1">
    <source>
        <dbReference type="SAM" id="MobiDB-lite"/>
    </source>
</evidence>
<dbReference type="InterPro" id="IPR001633">
    <property type="entry name" value="EAL_dom"/>
</dbReference>
<feature type="compositionally biased region" description="Pro residues" evidence="1">
    <location>
        <begin position="153"/>
        <end position="180"/>
    </location>
</feature>
<evidence type="ECO:0000256" key="2">
    <source>
        <dbReference type="SAM" id="SignalP"/>
    </source>
</evidence>
<accession>A0A4Y9S9N0</accession>
<name>A0A4Y9S9N0_9BURK</name>
<feature type="signal peptide" evidence="2">
    <location>
        <begin position="1"/>
        <end position="23"/>
    </location>
</feature>
<evidence type="ECO:0000259" key="3">
    <source>
        <dbReference type="PROSITE" id="PS50883"/>
    </source>
</evidence>
<dbReference type="PANTHER" id="PTHR33121:SF70">
    <property type="entry name" value="SIGNALING PROTEIN YKOW"/>
    <property type="match status" value="1"/>
</dbReference>
<dbReference type="RefSeq" id="WP_135208169.1">
    <property type="nucleotide sequence ID" value="NZ_SPVF01000202.1"/>
</dbReference>
<dbReference type="SUPFAM" id="SSF141868">
    <property type="entry name" value="EAL domain-like"/>
    <property type="match status" value="1"/>
</dbReference>
<evidence type="ECO:0000313" key="5">
    <source>
        <dbReference type="Proteomes" id="UP000298438"/>
    </source>
</evidence>
<dbReference type="InterPro" id="IPR050706">
    <property type="entry name" value="Cyclic-di-GMP_PDE-like"/>
</dbReference>
<dbReference type="SMART" id="SM00052">
    <property type="entry name" value="EAL"/>
    <property type="match status" value="1"/>
</dbReference>
<feature type="chain" id="PRO_5021364390" evidence="2">
    <location>
        <begin position="24"/>
        <end position="328"/>
    </location>
</feature>
<reference evidence="4 5" key="1">
    <citation type="submission" date="2019-03" db="EMBL/GenBank/DDBJ databases">
        <title>Draft Genome Sequence of Massilia arenosa sp. nov., a Novel Massilia Species Isolated from a Sandy-loam Maize Soil.</title>
        <authorList>
            <person name="Raths R."/>
            <person name="Peta V."/>
            <person name="Bucking H."/>
        </authorList>
    </citation>
    <scope>NUCLEOTIDE SEQUENCE [LARGE SCALE GENOMIC DNA]</scope>
    <source>
        <strain evidence="4 5">MC02</strain>
    </source>
</reference>
<dbReference type="GO" id="GO:0071111">
    <property type="term" value="F:cyclic-guanylate-specific phosphodiesterase activity"/>
    <property type="evidence" value="ECO:0007669"/>
    <property type="project" value="InterPro"/>
</dbReference>
<dbReference type="CDD" id="cd01948">
    <property type="entry name" value="EAL"/>
    <property type="match status" value="1"/>
</dbReference>
<organism evidence="4 5">
    <name type="scientific">Zemynaea arenosa</name>
    <dbReference type="NCBI Taxonomy" id="2561931"/>
    <lineage>
        <taxon>Bacteria</taxon>
        <taxon>Pseudomonadati</taxon>
        <taxon>Pseudomonadota</taxon>
        <taxon>Betaproteobacteria</taxon>
        <taxon>Burkholderiales</taxon>
        <taxon>Oxalobacteraceae</taxon>
        <taxon>Telluria group</taxon>
        <taxon>Zemynaea</taxon>
    </lineage>
</organism>
<protein>
    <submittedName>
        <fullName evidence="4">EAL domain-containing protein</fullName>
    </submittedName>
</protein>
<feature type="domain" description="EAL" evidence="3">
    <location>
        <begin position="48"/>
        <end position="322"/>
    </location>
</feature>
<dbReference type="PANTHER" id="PTHR33121">
    <property type="entry name" value="CYCLIC DI-GMP PHOSPHODIESTERASE PDEF"/>
    <property type="match status" value="1"/>
</dbReference>
<dbReference type="Pfam" id="PF00563">
    <property type="entry name" value="EAL"/>
    <property type="match status" value="1"/>
</dbReference>
<dbReference type="InterPro" id="IPR035919">
    <property type="entry name" value="EAL_sf"/>
</dbReference>
<feature type="compositionally biased region" description="Low complexity" evidence="1">
    <location>
        <begin position="48"/>
        <end position="61"/>
    </location>
</feature>
<keyword evidence="2" id="KW-0732">Signal</keyword>
<dbReference type="EMBL" id="SPVF01000202">
    <property type="protein sequence ID" value="TFW16789.1"/>
    <property type="molecule type" value="Genomic_DNA"/>
</dbReference>
<proteinExistence type="predicted"/>
<gene>
    <name evidence="4" type="ORF">E4L96_15750</name>
</gene>
<feature type="compositionally biased region" description="Basic and acidic residues" evidence="1">
    <location>
        <begin position="117"/>
        <end position="138"/>
    </location>
</feature>
<dbReference type="AlphaFoldDB" id="A0A4Y9S9N0"/>
<evidence type="ECO:0000313" key="4">
    <source>
        <dbReference type="EMBL" id="TFW16789.1"/>
    </source>
</evidence>